<dbReference type="EMBL" id="MPUH01000314">
    <property type="protein sequence ID" value="OMJ83159.1"/>
    <property type="molecule type" value="Genomic_DNA"/>
</dbReference>
<keyword evidence="9" id="KW-1185">Reference proteome</keyword>
<feature type="transmembrane region" description="Helical" evidence="6">
    <location>
        <begin position="343"/>
        <end position="360"/>
    </location>
</feature>
<comment type="caution">
    <text evidence="8">The sequence shown here is derived from an EMBL/GenBank/DDBJ whole genome shotgun (WGS) entry which is preliminary data.</text>
</comment>
<dbReference type="AlphaFoldDB" id="A0A1R2C2I0"/>
<dbReference type="Proteomes" id="UP000187209">
    <property type="component" value="Unassembled WGS sequence"/>
</dbReference>
<keyword evidence="7" id="KW-0732">Signal</keyword>
<evidence type="ECO:0000256" key="2">
    <source>
        <dbReference type="ARBA" id="ARBA00022692"/>
    </source>
</evidence>
<evidence type="ECO:0000256" key="1">
    <source>
        <dbReference type="ARBA" id="ARBA00004141"/>
    </source>
</evidence>
<dbReference type="GO" id="GO:0005385">
    <property type="term" value="F:zinc ion transmembrane transporter activity"/>
    <property type="evidence" value="ECO:0007669"/>
    <property type="project" value="TreeGrafter"/>
</dbReference>
<feature type="transmembrane region" description="Helical" evidence="6">
    <location>
        <begin position="311"/>
        <end position="331"/>
    </location>
</feature>
<evidence type="ECO:0000313" key="9">
    <source>
        <dbReference type="Proteomes" id="UP000187209"/>
    </source>
</evidence>
<dbReference type="PANTHER" id="PTHR16950:SF16">
    <property type="entry name" value="ZINC TRANSPORTER ZIP13"/>
    <property type="match status" value="1"/>
</dbReference>
<dbReference type="GO" id="GO:0016020">
    <property type="term" value="C:membrane"/>
    <property type="evidence" value="ECO:0007669"/>
    <property type="project" value="UniProtKB-SubCell"/>
</dbReference>
<evidence type="ECO:0000256" key="3">
    <source>
        <dbReference type="ARBA" id="ARBA00022989"/>
    </source>
</evidence>
<dbReference type="Pfam" id="PF02535">
    <property type="entry name" value="Zip"/>
    <property type="match status" value="1"/>
</dbReference>
<name>A0A1R2C2I0_9CILI</name>
<proteinExistence type="predicted"/>
<organism evidence="8 9">
    <name type="scientific">Stentor coeruleus</name>
    <dbReference type="NCBI Taxonomy" id="5963"/>
    <lineage>
        <taxon>Eukaryota</taxon>
        <taxon>Sar</taxon>
        <taxon>Alveolata</taxon>
        <taxon>Ciliophora</taxon>
        <taxon>Postciliodesmatophora</taxon>
        <taxon>Heterotrichea</taxon>
        <taxon>Heterotrichida</taxon>
        <taxon>Stentoridae</taxon>
        <taxon>Stentor</taxon>
    </lineage>
</organism>
<feature type="region of interest" description="Disordered" evidence="5">
    <location>
        <begin position="24"/>
        <end position="56"/>
    </location>
</feature>
<evidence type="ECO:0000313" key="8">
    <source>
        <dbReference type="EMBL" id="OMJ83159.1"/>
    </source>
</evidence>
<keyword evidence="3 6" id="KW-1133">Transmembrane helix</keyword>
<evidence type="ECO:0000256" key="7">
    <source>
        <dbReference type="SAM" id="SignalP"/>
    </source>
</evidence>
<keyword evidence="4 6" id="KW-0472">Membrane</keyword>
<protein>
    <recommendedName>
        <fullName evidence="10">Zinc transporter</fullName>
    </recommendedName>
</protein>
<keyword evidence="2 6" id="KW-0812">Transmembrane</keyword>
<dbReference type="GO" id="GO:0006882">
    <property type="term" value="P:intracellular zinc ion homeostasis"/>
    <property type="evidence" value="ECO:0007669"/>
    <property type="project" value="TreeGrafter"/>
</dbReference>
<feature type="transmembrane region" description="Helical" evidence="6">
    <location>
        <begin position="93"/>
        <end position="122"/>
    </location>
</feature>
<dbReference type="OrthoDB" id="6096490at2759"/>
<dbReference type="PANTHER" id="PTHR16950">
    <property type="entry name" value="ZINC TRANSPORTER SLC39A7 HISTIDINE-RICH MEMBRANE PROTEIN KE4"/>
    <property type="match status" value="1"/>
</dbReference>
<gene>
    <name evidence="8" type="ORF">SteCoe_16013</name>
</gene>
<evidence type="ECO:0000256" key="6">
    <source>
        <dbReference type="SAM" id="Phobius"/>
    </source>
</evidence>
<dbReference type="InterPro" id="IPR003689">
    <property type="entry name" value="ZIP"/>
</dbReference>
<sequence>MKYFLLLGLIVFAYAHAGHKHEKQDSYSHQNDGYDKDKHHSVDENSHEDFKGKDGKGLFSENKQMNDFHESVRIKVEKGSWLKGYFKELNTIVIMYGPLAATSVSSLITTSASLMIFMFIWIVKKVNLLTDETLNTLTSFACGALLGDVFLHLLPSIPSSRNSSLLLLAGILGFYVLDRVLAHDHSHEVHQHKEKKTEEKNPKRKKQEETIKESHEQKHNQSAFLLLLADFLHNITDGMAIGASYSISPTLGISTTIAIFFHEIAHEVGDFIAFLKFGISLENSLYMNLATGIGSMIGGIVVVNYGTNEAVTSIVLPIVVGNFLYVSLVSMLSAMRSYSKKTVIWEVIFFCVGVGMMILTEELE</sequence>
<evidence type="ECO:0008006" key="10">
    <source>
        <dbReference type="Google" id="ProtNLM"/>
    </source>
</evidence>
<evidence type="ECO:0000256" key="4">
    <source>
        <dbReference type="ARBA" id="ARBA00023136"/>
    </source>
</evidence>
<reference evidence="8 9" key="1">
    <citation type="submission" date="2016-11" db="EMBL/GenBank/DDBJ databases">
        <title>The macronuclear genome of Stentor coeruleus: a giant cell with tiny introns.</title>
        <authorList>
            <person name="Slabodnick M."/>
            <person name="Ruby J.G."/>
            <person name="Reiff S.B."/>
            <person name="Swart E.C."/>
            <person name="Gosai S."/>
            <person name="Prabakaran S."/>
            <person name="Witkowska E."/>
            <person name="Larue G.E."/>
            <person name="Fisher S."/>
            <person name="Freeman R.M."/>
            <person name="Gunawardena J."/>
            <person name="Chu W."/>
            <person name="Stover N.A."/>
            <person name="Gregory B.D."/>
            <person name="Nowacki M."/>
            <person name="Derisi J."/>
            <person name="Roy S.W."/>
            <person name="Marshall W.F."/>
            <person name="Sood P."/>
        </authorList>
    </citation>
    <scope>NUCLEOTIDE SEQUENCE [LARGE SCALE GENOMIC DNA]</scope>
    <source>
        <strain evidence="8">WM001</strain>
    </source>
</reference>
<feature type="transmembrane region" description="Helical" evidence="6">
    <location>
        <begin position="285"/>
        <end position="305"/>
    </location>
</feature>
<feature type="chain" id="PRO_5012458405" description="Zinc transporter" evidence="7">
    <location>
        <begin position="18"/>
        <end position="364"/>
    </location>
</feature>
<comment type="subcellular location">
    <subcellularLocation>
        <location evidence="1">Membrane</location>
        <topology evidence="1">Multi-pass membrane protein</topology>
    </subcellularLocation>
</comment>
<accession>A0A1R2C2I0</accession>
<evidence type="ECO:0000256" key="5">
    <source>
        <dbReference type="SAM" id="MobiDB-lite"/>
    </source>
</evidence>
<feature type="region of interest" description="Disordered" evidence="5">
    <location>
        <begin position="187"/>
        <end position="217"/>
    </location>
</feature>
<feature type="signal peptide" evidence="7">
    <location>
        <begin position="1"/>
        <end position="17"/>
    </location>
</feature>